<protein>
    <submittedName>
        <fullName evidence="1">Uncharacterized protein</fullName>
    </submittedName>
</protein>
<dbReference type="AlphaFoldDB" id="M7MR67"/>
<comment type="caution">
    <text evidence="1">The sequence shown here is derived from an EMBL/GenBank/DDBJ whole genome shotgun (WGS) entry which is preliminary data.</text>
</comment>
<proteinExistence type="predicted"/>
<dbReference type="RefSeq" id="WP_007272387.1">
    <property type="nucleotide sequence ID" value="NZ_AOCK01000010.1"/>
</dbReference>
<dbReference type="Proteomes" id="UP000012015">
    <property type="component" value="Unassembled WGS sequence"/>
</dbReference>
<sequence length="128" mass="14070">MNHHPLRVPGDPLSPRERALLDILCSGTWRGTSEARQQLAHARWGGLEFDDCECFLIDVPEELDLPRIPKRSGGPFATVEVLDGETALGHLNLWAVDGLLHSVDYMTFDAPDEQLPAAELLGDGPFKG</sequence>
<accession>M7MR67</accession>
<organism evidence="1 2">
    <name type="scientific">Paeniglutamicibacter gangotriensis Lz1y</name>
    <dbReference type="NCBI Taxonomy" id="1276920"/>
    <lineage>
        <taxon>Bacteria</taxon>
        <taxon>Bacillati</taxon>
        <taxon>Actinomycetota</taxon>
        <taxon>Actinomycetes</taxon>
        <taxon>Micrococcales</taxon>
        <taxon>Micrococcaceae</taxon>
        <taxon>Paeniglutamicibacter</taxon>
    </lineage>
</organism>
<evidence type="ECO:0000313" key="2">
    <source>
        <dbReference type="Proteomes" id="UP000012015"/>
    </source>
</evidence>
<gene>
    <name evidence="1" type="ORF">ADIAG_03220</name>
</gene>
<reference evidence="1 2" key="1">
    <citation type="journal article" date="2013" name="Genome Announc.">
        <title>Draft Genome Sequence of Arthrobacter gangotriensis Strain Lz1yT, Isolated from a Penguin Rookery Soil Sample Collected in Antarctica, near the Indian Station Dakshin Gangotri.</title>
        <authorList>
            <person name="Shivaji S."/>
            <person name="Ara S."/>
            <person name="Bandi S."/>
            <person name="Singh A."/>
            <person name="Kumar Pinnaka A."/>
        </authorList>
    </citation>
    <scope>NUCLEOTIDE SEQUENCE [LARGE SCALE GENOMIC DNA]</scope>
    <source>
        <strain evidence="1 2">Lz1y</strain>
    </source>
</reference>
<dbReference type="EMBL" id="AOCK01000010">
    <property type="protein sequence ID" value="EMQ97425.1"/>
    <property type="molecule type" value="Genomic_DNA"/>
</dbReference>
<dbReference type="PATRIC" id="fig|1276920.7.peg.3225"/>
<evidence type="ECO:0000313" key="1">
    <source>
        <dbReference type="EMBL" id="EMQ97425.1"/>
    </source>
</evidence>
<keyword evidence="2" id="KW-1185">Reference proteome</keyword>
<name>M7MR67_9MICC</name>